<dbReference type="InterPro" id="IPR011666">
    <property type="entry name" value="DUF1604"/>
</dbReference>
<feature type="region of interest" description="Disordered" evidence="1">
    <location>
        <begin position="612"/>
        <end position="634"/>
    </location>
</feature>
<dbReference type="Proteomes" id="UP001150569">
    <property type="component" value="Unassembled WGS sequence"/>
</dbReference>
<dbReference type="GO" id="GO:0003723">
    <property type="term" value="F:RNA binding"/>
    <property type="evidence" value="ECO:0007669"/>
    <property type="project" value="TreeGrafter"/>
</dbReference>
<dbReference type="OrthoDB" id="20507at2759"/>
<dbReference type="GO" id="GO:0006397">
    <property type="term" value="P:mRNA processing"/>
    <property type="evidence" value="ECO:0007669"/>
    <property type="project" value="InterPro"/>
</dbReference>
<evidence type="ECO:0000256" key="1">
    <source>
        <dbReference type="SAM" id="MobiDB-lite"/>
    </source>
</evidence>
<dbReference type="EMBL" id="JANBPT010000343">
    <property type="protein sequence ID" value="KAJ1923290.1"/>
    <property type="molecule type" value="Genomic_DNA"/>
</dbReference>
<feature type="compositionally biased region" description="Polar residues" evidence="1">
    <location>
        <begin position="612"/>
        <end position="623"/>
    </location>
</feature>
<evidence type="ECO:0000259" key="2">
    <source>
        <dbReference type="Pfam" id="PF07713"/>
    </source>
</evidence>
<reference evidence="3" key="1">
    <citation type="submission" date="2022-07" db="EMBL/GenBank/DDBJ databases">
        <title>Phylogenomic reconstructions and comparative analyses of Kickxellomycotina fungi.</title>
        <authorList>
            <person name="Reynolds N.K."/>
            <person name="Stajich J.E."/>
            <person name="Barry K."/>
            <person name="Grigoriev I.V."/>
            <person name="Crous P."/>
            <person name="Smith M.E."/>
        </authorList>
    </citation>
    <scope>NUCLEOTIDE SEQUENCE</scope>
    <source>
        <strain evidence="3">RSA 861</strain>
    </source>
</reference>
<feature type="region of interest" description="Disordered" evidence="1">
    <location>
        <begin position="685"/>
        <end position="753"/>
    </location>
</feature>
<keyword evidence="4" id="KW-1185">Reference proteome</keyword>
<feature type="domain" description="G patch" evidence="2">
    <location>
        <begin position="56"/>
        <end position="157"/>
    </location>
</feature>
<evidence type="ECO:0000313" key="3">
    <source>
        <dbReference type="EMBL" id="KAJ1923290.1"/>
    </source>
</evidence>
<name>A0A9W8A5X2_9FUNG</name>
<gene>
    <name evidence="3" type="ORF">IWQ60_005980</name>
</gene>
<dbReference type="GO" id="GO:0005634">
    <property type="term" value="C:nucleus"/>
    <property type="evidence" value="ECO:0007669"/>
    <property type="project" value="TreeGrafter"/>
</dbReference>
<feature type="compositionally biased region" description="Polar residues" evidence="1">
    <location>
        <begin position="743"/>
        <end position="753"/>
    </location>
</feature>
<feature type="region of interest" description="Disordered" evidence="1">
    <location>
        <begin position="100"/>
        <end position="133"/>
    </location>
</feature>
<sequence length="816" mass="88020">MSRKRPHGTPSHAGQPHAYSDEDADLAGIGTGFDEPLAREHWAHMGDSVLPYADYRPAWQLEARDEQGNRRFHGAFTGGFSAGYFNTVGSKEGWAPQAFYSSRSRKRRQKMDTEATATAMPGDVQDRNQPSETVARQLTQSIDDFMDDEDKRDRQERLLSAATDRSSSGASGEFRTRRPGKSRPSRAIISFDPYTDPDDADSTYIEPHGETSPSFELPSRVAPDTRPSTSATRRKIGPAARGPVIASIIPSERPTHILDLLSKPVKRHLGLAEEDSTAIKATSVGQRLLDRVGWAKVIGGASTDAAPSVLAAKESGESRHGLGSSHLNLAEALLAESSFRMTIVDSDEESPDPIVARQPATANVSTYPSSASASSRLAYQTKHGLIPVCHITLRLRQGRCHDSRAPLTGFVLYEERIESPYTHSTVTPRAVPSEFTPGKRIPTILRTQTRSKPAPARQSKLTVANSTADLPSASSPHVETKETVAAAYMADRTRQRLVRQAQALEARLQPDPELPVTSRATPTAVSASQANLDQLRRRREDLIVMATTTVPVSTDSHRSTGASPANKSSFLSAFAPAQEREVIKTFAPGLYRPDPVATSLAPDVRSTDVAVTSTLSATSQTDSIPLPQPPPPPKVRITNTRADAWLKTAAEAAAMNFLGPMTRRVATFHPHGLLCRRFGVPKPAPIVDDEAPARDSQLISQRPDSSGTGASSSSRSKCLNPDPPVVEDKPTRSGRWGARWDQPVSSTVSTLEQPGQDLAASGVGRRVPTAADFNNLPPGVDHPIYSHPTALVVPRPPAAVFEAVFADSSDEEAVTG</sequence>
<evidence type="ECO:0000313" key="4">
    <source>
        <dbReference type="Proteomes" id="UP001150569"/>
    </source>
</evidence>
<dbReference type="Pfam" id="PF07713">
    <property type="entry name" value="DUF1604"/>
    <property type="match status" value="1"/>
</dbReference>
<comment type="caution">
    <text evidence="3">The sequence shown here is derived from an EMBL/GenBank/DDBJ whole genome shotgun (WGS) entry which is preliminary data.</text>
</comment>
<accession>A0A9W8A5X2</accession>
<dbReference type="PANTHER" id="PTHR13384:SF19">
    <property type="entry name" value="G PATCH DOMAIN-CONTAINING PROTEIN 1"/>
    <property type="match status" value="1"/>
</dbReference>
<organism evidence="3 4">
    <name type="scientific">Tieghemiomyces parasiticus</name>
    <dbReference type="NCBI Taxonomy" id="78921"/>
    <lineage>
        <taxon>Eukaryota</taxon>
        <taxon>Fungi</taxon>
        <taxon>Fungi incertae sedis</taxon>
        <taxon>Zoopagomycota</taxon>
        <taxon>Kickxellomycotina</taxon>
        <taxon>Dimargaritomycetes</taxon>
        <taxon>Dimargaritales</taxon>
        <taxon>Dimargaritaceae</taxon>
        <taxon>Tieghemiomyces</taxon>
    </lineage>
</organism>
<feature type="region of interest" description="Disordered" evidence="1">
    <location>
        <begin position="160"/>
        <end position="237"/>
    </location>
</feature>
<feature type="compositionally biased region" description="Low complexity" evidence="1">
    <location>
        <begin position="705"/>
        <end position="716"/>
    </location>
</feature>
<dbReference type="AlphaFoldDB" id="A0A9W8A5X2"/>
<dbReference type="PANTHER" id="PTHR13384">
    <property type="entry name" value="G PATCH DOMAIN-CONTAINING PROTEIN 1"/>
    <property type="match status" value="1"/>
</dbReference>
<protein>
    <recommendedName>
        <fullName evidence="2">G patch domain-containing protein</fullName>
    </recommendedName>
</protein>
<proteinExistence type="predicted"/>
<feature type="region of interest" description="Disordered" evidence="1">
    <location>
        <begin position="1"/>
        <end position="32"/>
    </location>
</feature>